<dbReference type="Pfam" id="PF01588">
    <property type="entry name" value="tRNA_bind"/>
    <property type="match status" value="1"/>
</dbReference>
<dbReference type="NCBIfam" id="NF045760">
    <property type="entry name" value="YtpR"/>
    <property type="match status" value="1"/>
</dbReference>
<dbReference type="Gene3D" id="3.30.1940.10">
    <property type="entry name" value="YtpR-like"/>
    <property type="match status" value="1"/>
</dbReference>
<keyword evidence="2 3" id="KW-0694">RNA-binding</keyword>
<dbReference type="RefSeq" id="WP_376845292.1">
    <property type="nucleotide sequence ID" value="NZ_JBHSFW010000001.1"/>
</dbReference>
<evidence type="ECO:0000313" key="5">
    <source>
        <dbReference type="EMBL" id="MFC4618294.1"/>
    </source>
</evidence>
<comment type="caution">
    <text evidence="5">The sequence shown here is derived from an EMBL/GenBank/DDBJ whole genome shotgun (WGS) entry which is preliminary data.</text>
</comment>
<reference evidence="6" key="1">
    <citation type="journal article" date="2019" name="Int. J. Syst. Evol. Microbiol.">
        <title>The Global Catalogue of Microorganisms (GCM) 10K type strain sequencing project: providing services to taxonomists for standard genome sequencing and annotation.</title>
        <authorList>
            <consortium name="The Broad Institute Genomics Platform"/>
            <consortium name="The Broad Institute Genome Sequencing Center for Infectious Disease"/>
            <person name="Wu L."/>
            <person name="Ma J."/>
        </authorList>
    </citation>
    <scope>NUCLEOTIDE SEQUENCE [LARGE SCALE GENOMIC DNA]</scope>
    <source>
        <strain evidence="6">CGMCC 1.16306</strain>
    </source>
</reference>
<accession>A0ABV9GL77</accession>
<dbReference type="Gene3D" id="2.40.50.140">
    <property type="entry name" value="Nucleic acid-binding proteins"/>
    <property type="match status" value="1"/>
</dbReference>
<dbReference type="Pfam" id="PF14794">
    <property type="entry name" value="DUF4479"/>
    <property type="match status" value="1"/>
</dbReference>
<organism evidence="5 6">
    <name type="scientific">Camelliibacillus cellulosilyticus</name>
    <dbReference type="NCBI Taxonomy" id="2174486"/>
    <lineage>
        <taxon>Bacteria</taxon>
        <taxon>Bacillati</taxon>
        <taxon>Bacillota</taxon>
        <taxon>Bacilli</taxon>
        <taxon>Bacillales</taxon>
        <taxon>Sporolactobacillaceae</taxon>
        <taxon>Camelliibacillus</taxon>
    </lineage>
</organism>
<dbReference type="InterPro" id="IPR002547">
    <property type="entry name" value="tRNA-bd_dom"/>
</dbReference>
<evidence type="ECO:0000256" key="1">
    <source>
        <dbReference type="ARBA" id="ARBA00022555"/>
    </source>
</evidence>
<dbReference type="InterPro" id="IPR033714">
    <property type="entry name" value="tRNA_bind_bactPheRS"/>
</dbReference>
<evidence type="ECO:0000259" key="4">
    <source>
        <dbReference type="PROSITE" id="PS50886"/>
    </source>
</evidence>
<dbReference type="SUPFAM" id="SSF50249">
    <property type="entry name" value="Nucleic acid-binding proteins"/>
    <property type="match status" value="1"/>
</dbReference>
<dbReference type="EMBL" id="JBHSFW010000001">
    <property type="protein sequence ID" value="MFC4618294.1"/>
    <property type="molecule type" value="Genomic_DNA"/>
</dbReference>
<sequence length="204" mass="22520">MNLYYNKSGVGDTLIIDFLKQDVQDKNVNKHGDIAVMTSEDGTILGINIFNVSRYISISGKGKIRLDERRIEKLNRLLQEQGIDSQLEVDPRPDFVIGHVIKKEKHPNADKLSICQVNLGDEQLAIVCGAPNVEQGQKVVVARVGAVMPSGLVIKKSELRGVPSPGMICSARELGLPNAPKQKGILVLENDAPVGRDFWSYYRD</sequence>
<dbReference type="PROSITE" id="PS50886">
    <property type="entry name" value="TRBD"/>
    <property type="match status" value="1"/>
</dbReference>
<dbReference type="InterPro" id="IPR037154">
    <property type="entry name" value="YtpR-like_sf"/>
</dbReference>
<evidence type="ECO:0000313" key="6">
    <source>
        <dbReference type="Proteomes" id="UP001596022"/>
    </source>
</evidence>
<gene>
    <name evidence="5" type="primary">ytpR</name>
    <name evidence="5" type="ORF">ACFO4N_06065</name>
</gene>
<keyword evidence="6" id="KW-1185">Reference proteome</keyword>
<dbReference type="CDD" id="cd02796">
    <property type="entry name" value="tRNA_bind_bactPheRS"/>
    <property type="match status" value="1"/>
</dbReference>
<dbReference type="InterPro" id="IPR012340">
    <property type="entry name" value="NA-bd_OB-fold"/>
</dbReference>
<evidence type="ECO:0000256" key="2">
    <source>
        <dbReference type="ARBA" id="ARBA00022884"/>
    </source>
</evidence>
<dbReference type="InterPro" id="IPR027855">
    <property type="entry name" value="DUF4479"/>
</dbReference>
<evidence type="ECO:0000256" key="3">
    <source>
        <dbReference type="PROSITE-ProRule" id="PRU00209"/>
    </source>
</evidence>
<protein>
    <submittedName>
        <fullName evidence="5">YtpR family tRNA-binding protein</fullName>
    </submittedName>
</protein>
<proteinExistence type="predicted"/>
<name>A0ABV9GL77_9BACL</name>
<keyword evidence="1 3" id="KW-0820">tRNA-binding</keyword>
<dbReference type="Proteomes" id="UP001596022">
    <property type="component" value="Unassembled WGS sequence"/>
</dbReference>
<feature type="domain" description="TRNA-binding" evidence="4">
    <location>
        <begin position="89"/>
        <end position="199"/>
    </location>
</feature>